<sequence length="151" mass="17656">MTNTVKKNVTFSTETTYLFGVDVNGSALPKESGPPIGLARTHHTMTIERSVERLEKRRRRVRRFDHTERIRMLQTLYDAKTLAIFCYEAIDSRKERIETAEELAQAERCLAARRRKRAAEMAPPAAKRQRMVFAMEYDEDEDENEDEDDEE</sequence>
<dbReference type="AlphaFoldDB" id="A0A067CVD6"/>
<gene>
    <name evidence="1" type="ORF">SPRG_00727</name>
</gene>
<dbReference type="OrthoDB" id="10433777at2759"/>
<protein>
    <recommendedName>
        <fullName evidence="3">Cysteine/serine-rich nuclear protein N-terminal domain-containing protein</fullName>
    </recommendedName>
</protein>
<evidence type="ECO:0000313" key="2">
    <source>
        <dbReference type="Proteomes" id="UP000030745"/>
    </source>
</evidence>
<evidence type="ECO:0008006" key="3">
    <source>
        <dbReference type="Google" id="ProtNLM"/>
    </source>
</evidence>
<reference evidence="1 2" key="1">
    <citation type="journal article" date="2013" name="PLoS Genet.">
        <title>Distinctive expansion of potential virulence genes in the genome of the oomycete fish pathogen Saprolegnia parasitica.</title>
        <authorList>
            <person name="Jiang R.H."/>
            <person name="de Bruijn I."/>
            <person name="Haas B.J."/>
            <person name="Belmonte R."/>
            <person name="Lobach L."/>
            <person name="Christie J."/>
            <person name="van den Ackerveken G."/>
            <person name="Bottin A."/>
            <person name="Bulone V."/>
            <person name="Diaz-Moreno S.M."/>
            <person name="Dumas B."/>
            <person name="Fan L."/>
            <person name="Gaulin E."/>
            <person name="Govers F."/>
            <person name="Grenville-Briggs L.J."/>
            <person name="Horner N.R."/>
            <person name="Levin J.Z."/>
            <person name="Mammella M."/>
            <person name="Meijer H.J."/>
            <person name="Morris P."/>
            <person name="Nusbaum C."/>
            <person name="Oome S."/>
            <person name="Phillips A.J."/>
            <person name="van Rooyen D."/>
            <person name="Rzeszutek E."/>
            <person name="Saraiva M."/>
            <person name="Secombes C.J."/>
            <person name="Seidl M.F."/>
            <person name="Snel B."/>
            <person name="Stassen J.H."/>
            <person name="Sykes S."/>
            <person name="Tripathy S."/>
            <person name="van den Berg H."/>
            <person name="Vega-Arreguin J.C."/>
            <person name="Wawra S."/>
            <person name="Young S.K."/>
            <person name="Zeng Q."/>
            <person name="Dieguez-Uribeondo J."/>
            <person name="Russ C."/>
            <person name="Tyler B.M."/>
            <person name="van West P."/>
        </authorList>
    </citation>
    <scope>NUCLEOTIDE SEQUENCE [LARGE SCALE GENOMIC DNA]</scope>
    <source>
        <strain evidence="1 2">CBS 223.65</strain>
    </source>
</reference>
<dbReference type="RefSeq" id="XP_012194338.1">
    <property type="nucleotide sequence ID" value="XM_012338948.1"/>
</dbReference>
<organism evidence="1 2">
    <name type="scientific">Saprolegnia parasitica (strain CBS 223.65)</name>
    <dbReference type="NCBI Taxonomy" id="695850"/>
    <lineage>
        <taxon>Eukaryota</taxon>
        <taxon>Sar</taxon>
        <taxon>Stramenopiles</taxon>
        <taxon>Oomycota</taxon>
        <taxon>Saprolegniomycetes</taxon>
        <taxon>Saprolegniales</taxon>
        <taxon>Saprolegniaceae</taxon>
        <taxon>Saprolegnia</taxon>
    </lineage>
</organism>
<dbReference type="VEuPathDB" id="FungiDB:SPRG_00727"/>
<dbReference type="KEGG" id="spar:SPRG_00727"/>
<dbReference type="Proteomes" id="UP000030745">
    <property type="component" value="Unassembled WGS sequence"/>
</dbReference>
<proteinExistence type="predicted"/>
<dbReference type="GeneID" id="24123359"/>
<evidence type="ECO:0000313" key="1">
    <source>
        <dbReference type="EMBL" id="KDO34664.1"/>
    </source>
</evidence>
<name>A0A067CVD6_SAPPC</name>
<keyword evidence="2" id="KW-1185">Reference proteome</keyword>
<dbReference type="OMA" id="RTHHTMT"/>
<accession>A0A067CVD6</accession>
<dbReference type="EMBL" id="KK583190">
    <property type="protein sequence ID" value="KDO34664.1"/>
    <property type="molecule type" value="Genomic_DNA"/>
</dbReference>